<organism evidence="12 13">
    <name type="scientific">Streptomyces halobius</name>
    <dbReference type="NCBI Taxonomy" id="2879846"/>
    <lineage>
        <taxon>Bacteria</taxon>
        <taxon>Bacillati</taxon>
        <taxon>Actinomycetota</taxon>
        <taxon>Actinomycetes</taxon>
        <taxon>Kitasatosporales</taxon>
        <taxon>Streptomycetaceae</taxon>
        <taxon>Streptomyces</taxon>
    </lineage>
</organism>
<dbReference type="InterPro" id="IPR005528">
    <property type="entry name" value="ChpA-H"/>
</dbReference>
<keyword evidence="3" id="KW-0964">Secreted</keyword>
<evidence type="ECO:0000256" key="9">
    <source>
        <dbReference type="SAM" id="Phobius"/>
    </source>
</evidence>
<evidence type="ECO:0000256" key="3">
    <source>
        <dbReference type="ARBA" id="ARBA00022525"/>
    </source>
</evidence>
<feature type="signal peptide" evidence="10">
    <location>
        <begin position="1"/>
        <end position="25"/>
    </location>
</feature>
<keyword evidence="5" id="KW-0130">Cell adhesion</keyword>
<feature type="chain" id="PRO_5046839929" evidence="10">
    <location>
        <begin position="26"/>
        <end position="229"/>
    </location>
</feature>
<dbReference type="RefSeq" id="WP_248865894.1">
    <property type="nucleotide sequence ID" value="NZ_CP086322.1"/>
</dbReference>
<evidence type="ECO:0000313" key="13">
    <source>
        <dbReference type="Proteomes" id="UP000830115"/>
    </source>
</evidence>
<comment type="subcellular location">
    <subcellularLocation>
        <location evidence="1">Secreted</location>
        <location evidence="1">Cell wall</location>
    </subcellularLocation>
</comment>
<dbReference type="EMBL" id="CP086322">
    <property type="protein sequence ID" value="UQA95039.1"/>
    <property type="molecule type" value="Genomic_DNA"/>
</dbReference>
<dbReference type="Pfam" id="PF03777">
    <property type="entry name" value="ChpA-C"/>
    <property type="match status" value="2"/>
</dbReference>
<keyword evidence="2" id="KW-0134">Cell wall</keyword>
<evidence type="ECO:0000256" key="4">
    <source>
        <dbReference type="ARBA" id="ARBA00022729"/>
    </source>
</evidence>
<dbReference type="Proteomes" id="UP000830115">
    <property type="component" value="Chromosome"/>
</dbReference>
<name>A0ABY4ME65_9ACTN</name>
<evidence type="ECO:0000256" key="6">
    <source>
        <dbReference type="ARBA" id="ARBA00023087"/>
    </source>
</evidence>
<gene>
    <name evidence="12" type="ORF">K9S39_27125</name>
</gene>
<evidence type="ECO:0000256" key="1">
    <source>
        <dbReference type="ARBA" id="ARBA00004191"/>
    </source>
</evidence>
<evidence type="ECO:0000256" key="2">
    <source>
        <dbReference type="ARBA" id="ARBA00022512"/>
    </source>
</evidence>
<evidence type="ECO:0000256" key="8">
    <source>
        <dbReference type="SAM" id="MobiDB-lite"/>
    </source>
</evidence>
<evidence type="ECO:0000256" key="10">
    <source>
        <dbReference type="SAM" id="SignalP"/>
    </source>
</evidence>
<reference evidence="12" key="1">
    <citation type="submission" date="2021-10" db="EMBL/GenBank/DDBJ databases">
        <title>Streptomyces nigrumlapis sp.nov.,an antimicrobial producing actinobacterium isolated from Black Gobi rocks.</title>
        <authorList>
            <person name="Wen Y."/>
            <person name="Zhang W."/>
            <person name="Liu X.G."/>
        </authorList>
    </citation>
    <scope>NUCLEOTIDE SEQUENCE</scope>
    <source>
        <strain evidence="12">ST13-2-2</strain>
    </source>
</reference>
<evidence type="ECO:0000259" key="11">
    <source>
        <dbReference type="PROSITE" id="PS51884"/>
    </source>
</evidence>
<keyword evidence="9" id="KW-0472">Membrane</keyword>
<keyword evidence="4 10" id="KW-0732">Signal</keyword>
<keyword evidence="6 7" id="KW-0034">Amyloid</keyword>
<keyword evidence="9" id="KW-1133">Transmembrane helix</keyword>
<evidence type="ECO:0000313" key="12">
    <source>
        <dbReference type="EMBL" id="UQA95039.1"/>
    </source>
</evidence>
<feature type="transmembrane region" description="Helical" evidence="9">
    <location>
        <begin position="201"/>
        <end position="219"/>
    </location>
</feature>
<protein>
    <submittedName>
        <fullName evidence="12">Chaplin</fullName>
    </submittedName>
</protein>
<proteinExistence type="predicted"/>
<feature type="domain" description="Chaplin" evidence="11">
    <location>
        <begin position="100"/>
        <end position="140"/>
    </location>
</feature>
<keyword evidence="13" id="KW-1185">Reference proteome</keyword>
<feature type="region of interest" description="Disordered" evidence="8">
    <location>
        <begin position="143"/>
        <end position="192"/>
    </location>
</feature>
<keyword evidence="9" id="KW-0812">Transmembrane</keyword>
<dbReference type="PROSITE" id="PS51884">
    <property type="entry name" value="CHAPLIN"/>
    <property type="match status" value="2"/>
</dbReference>
<evidence type="ECO:0000256" key="7">
    <source>
        <dbReference type="PROSITE-ProRule" id="PRU01232"/>
    </source>
</evidence>
<feature type="compositionally biased region" description="Basic and acidic residues" evidence="8">
    <location>
        <begin position="145"/>
        <end position="192"/>
    </location>
</feature>
<feature type="domain" description="Chaplin" evidence="11">
    <location>
        <begin position="36"/>
        <end position="76"/>
    </location>
</feature>
<sequence length="229" mass="23146">MITKVIAASAAAGGLLLASAGTTVADTGAKGKAAGSPGVLSGNLLQVPIHIPANFCGNTVNVPGLLNPTLDNTCINVDSHSHGKGGDDDKGGAKGAAKGSAGILSGNLGQLPVHVPVNACGNSGNVIGALNVAFGNDCANVKRPHHDDSADPKTEVRDHKPSPHHHTADTPDHRPSAPPETKRAIEHHDTPELAKTGAEKIGLAIPASAGLMLGGFLLYRRGRRASARN</sequence>
<evidence type="ECO:0000256" key="5">
    <source>
        <dbReference type="ARBA" id="ARBA00022889"/>
    </source>
</evidence>
<accession>A0ABY4ME65</accession>